<protein>
    <submittedName>
        <fullName evidence="1">Uncharacterized protein</fullName>
    </submittedName>
</protein>
<reference evidence="1" key="1">
    <citation type="submission" date="2023-06" db="EMBL/GenBank/DDBJ databases">
        <title>Genomic Diversity of Vibrio spp. and Metagenomic Analysis of Pathogens in Florida Gulf Coastal Waters Following Hurricane Ian.</title>
        <authorList>
            <person name="Brumfield K.D."/>
        </authorList>
    </citation>
    <scope>NUCLEOTIDE SEQUENCE</scope>
    <source>
        <strain evidence="1">WBS2B-138</strain>
    </source>
</reference>
<evidence type="ECO:0000313" key="1">
    <source>
        <dbReference type="EMBL" id="MDS1821287.1"/>
    </source>
</evidence>
<gene>
    <name evidence="1" type="ORF">QX249_11485</name>
</gene>
<organism evidence="1 2">
    <name type="scientific">Vibrio parahaemolyticus</name>
    <dbReference type="NCBI Taxonomy" id="670"/>
    <lineage>
        <taxon>Bacteria</taxon>
        <taxon>Pseudomonadati</taxon>
        <taxon>Pseudomonadota</taxon>
        <taxon>Gammaproteobacteria</taxon>
        <taxon>Vibrionales</taxon>
        <taxon>Vibrionaceae</taxon>
        <taxon>Vibrio</taxon>
    </lineage>
</organism>
<accession>A0AAW8PZ99</accession>
<dbReference type="EMBL" id="JAUHGG010000003">
    <property type="protein sequence ID" value="MDS1821287.1"/>
    <property type="molecule type" value="Genomic_DNA"/>
</dbReference>
<proteinExistence type="predicted"/>
<dbReference type="RefSeq" id="WP_311020161.1">
    <property type="nucleotide sequence ID" value="NZ_JAUHGG010000003.1"/>
</dbReference>
<name>A0AAW8PZ99_VIBPH</name>
<sequence>MQDFGVSNALNLFLNENLGVIESISGEKKSGNLSGHGDEWESRLTIKETHGEDPNKSTKVQVCCYVADVEDRGLASGFELNLYQDGAKEDWQIHSLLQASVDEVETSLSEKYADFALNDDEKAKIREFIQQCHPLFMKVHRR</sequence>
<dbReference type="Proteomes" id="UP001253193">
    <property type="component" value="Unassembled WGS sequence"/>
</dbReference>
<evidence type="ECO:0000313" key="2">
    <source>
        <dbReference type="Proteomes" id="UP001253193"/>
    </source>
</evidence>
<dbReference type="AlphaFoldDB" id="A0AAW8PZ99"/>
<comment type="caution">
    <text evidence="1">The sequence shown here is derived from an EMBL/GenBank/DDBJ whole genome shotgun (WGS) entry which is preliminary data.</text>
</comment>